<evidence type="ECO:0000259" key="4">
    <source>
        <dbReference type="Pfam" id="PF06429"/>
    </source>
</evidence>
<reference evidence="6 7" key="1">
    <citation type="submission" date="2017-05" db="EMBL/GenBank/DDBJ databases">
        <title>Vagococcus spp. assemblies.</title>
        <authorList>
            <person name="Gulvik C.A."/>
        </authorList>
    </citation>
    <scope>NUCLEOTIDE SEQUENCE [LARGE SCALE GENOMIC DNA]</scope>
    <source>
        <strain evidence="6 7">SS1714</strain>
    </source>
</reference>
<dbReference type="Pfam" id="PF06429">
    <property type="entry name" value="Flg_bbr_C"/>
    <property type="match status" value="1"/>
</dbReference>
<feature type="domain" description="Flagellar basal-body/hook protein C-terminal" evidence="4">
    <location>
        <begin position="187"/>
        <end position="230"/>
    </location>
</feature>
<evidence type="ECO:0000259" key="5">
    <source>
        <dbReference type="Pfam" id="PF22692"/>
    </source>
</evidence>
<dbReference type="InterPro" id="IPR053967">
    <property type="entry name" value="LlgE_F_G-like_D1"/>
</dbReference>
<accession>A0A430B4U1</accession>
<dbReference type="RefSeq" id="WP_126793129.1">
    <property type="nucleotide sequence ID" value="NZ_CP060720.1"/>
</dbReference>
<comment type="similarity">
    <text evidence="1 2">Belongs to the flagella basal body rod proteins family.</text>
</comment>
<protein>
    <submittedName>
        <fullName evidence="6">Uncharacterized protein</fullName>
    </submittedName>
</protein>
<gene>
    <name evidence="6" type="ORF">CBF28_06360</name>
</gene>
<keyword evidence="2" id="KW-0975">Bacterial flagellum</keyword>
<sequence>MIRSMNTLQKNLNILQKKQENISSNVSNINTYGFKKQQLIQKTEPEKEMFNHLNGPKLNKRNDIGSFIFGNRIDEINKDMSTGNIKPTNKMSDFAVLGEGFFNVQLPDGTIGYTKNGHFEVNAQNQLVTQEGYVVVSENGGPVNTNEAYPKFRLTRFNDPADLTARGESLFTAGNGGVNDTQSRVEQRMLEASNVDMVDEMTTLMQTAREFEINQKALHASDETLRKLTNEIGRA</sequence>
<dbReference type="Pfam" id="PF00460">
    <property type="entry name" value="Flg_bb_rod"/>
    <property type="match status" value="1"/>
</dbReference>
<name>A0A430B4U1_9ENTE</name>
<dbReference type="PANTHER" id="PTHR30435:SF19">
    <property type="entry name" value="FLAGELLAR BASAL-BODY ROD PROTEIN FLGG"/>
    <property type="match status" value="1"/>
</dbReference>
<dbReference type="PANTHER" id="PTHR30435">
    <property type="entry name" value="FLAGELLAR PROTEIN"/>
    <property type="match status" value="1"/>
</dbReference>
<dbReference type="InterPro" id="IPR001444">
    <property type="entry name" value="Flag_bb_rod_N"/>
</dbReference>
<evidence type="ECO:0000313" key="6">
    <source>
        <dbReference type="EMBL" id="RSU15344.1"/>
    </source>
</evidence>
<comment type="subcellular location">
    <subcellularLocation>
        <location evidence="2">Bacterial flagellum basal body</location>
    </subcellularLocation>
</comment>
<proteinExistence type="inferred from homology"/>
<evidence type="ECO:0000256" key="2">
    <source>
        <dbReference type="RuleBase" id="RU362116"/>
    </source>
</evidence>
<keyword evidence="7" id="KW-1185">Reference proteome</keyword>
<dbReference type="InterPro" id="IPR010930">
    <property type="entry name" value="Flg_bb/hook_C_dom"/>
</dbReference>
<organism evidence="6 7">
    <name type="scientific">Vagococcus carniphilus</name>
    <dbReference type="NCBI Taxonomy" id="218144"/>
    <lineage>
        <taxon>Bacteria</taxon>
        <taxon>Bacillati</taxon>
        <taxon>Bacillota</taxon>
        <taxon>Bacilli</taxon>
        <taxon>Lactobacillales</taxon>
        <taxon>Enterococcaceae</taxon>
        <taxon>Vagococcus</taxon>
    </lineage>
</organism>
<dbReference type="NCBIfam" id="TIGR03506">
    <property type="entry name" value="FlgEFG_subfam"/>
    <property type="match status" value="1"/>
</dbReference>
<dbReference type="GO" id="GO:0071978">
    <property type="term" value="P:bacterial-type flagellum-dependent swarming motility"/>
    <property type="evidence" value="ECO:0007669"/>
    <property type="project" value="TreeGrafter"/>
</dbReference>
<dbReference type="AlphaFoldDB" id="A0A430B4U1"/>
<dbReference type="InterPro" id="IPR020013">
    <property type="entry name" value="Flagellar_FlgE/F/G"/>
</dbReference>
<dbReference type="GeneID" id="95580672"/>
<comment type="caution">
    <text evidence="6">The sequence shown here is derived from an EMBL/GenBank/DDBJ whole genome shotgun (WGS) entry which is preliminary data.</text>
</comment>
<dbReference type="GO" id="GO:0009425">
    <property type="term" value="C:bacterial-type flagellum basal body"/>
    <property type="evidence" value="ECO:0007669"/>
    <property type="project" value="UniProtKB-SubCell"/>
</dbReference>
<evidence type="ECO:0000259" key="3">
    <source>
        <dbReference type="Pfam" id="PF00460"/>
    </source>
</evidence>
<feature type="domain" description="Flagellar basal body rod protein N-terminal" evidence="3">
    <location>
        <begin position="5"/>
        <end position="35"/>
    </location>
</feature>
<dbReference type="OrthoDB" id="9800375at2"/>
<dbReference type="EMBL" id="NGKB01000005">
    <property type="protein sequence ID" value="RSU15344.1"/>
    <property type="molecule type" value="Genomic_DNA"/>
</dbReference>
<dbReference type="Proteomes" id="UP000288028">
    <property type="component" value="Unassembled WGS sequence"/>
</dbReference>
<dbReference type="Pfam" id="PF22692">
    <property type="entry name" value="LlgE_F_G_D1"/>
    <property type="match status" value="1"/>
</dbReference>
<evidence type="ECO:0000313" key="7">
    <source>
        <dbReference type="Proteomes" id="UP000288028"/>
    </source>
</evidence>
<dbReference type="SUPFAM" id="SSF117143">
    <property type="entry name" value="Flagellar hook protein flgE"/>
    <property type="match status" value="1"/>
</dbReference>
<feature type="domain" description="Flagellar hook protein FlgE/F/G-like D1" evidence="5">
    <location>
        <begin position="95"/>
        <end position="137"/>
    </location>
</feature>
<dbReference type="InterPro" id="IPR037925">
    <property type="entry name" value="FlgE/F/G-like"/>
</dbReference>
<evidence type="ECO:0000256" key="1">
    <source>
        <dbReference type="ARBA" id="ARBA00009677"/>
    </source>
</evidence>